<dbReference type="CDD" id="cd01392">
    <property type="entry name" value="HTH_LacI"/>
    <property type="match status" value="1"/>
</dbReference>
<name>A0ABY1I609_9HYPH</name>
<keyword evidence="4" id="KW-0804">Transcription</keyword>
<feature type="domain" description="HTH lacI-type" evidence="5">
    <location>
        <begin position="15"/>
        <end position="69"/>
    </location>
</feature>
<organism evidence="6 7">
    <name type="scientific">Aureimonas altamirensis DSM 21988</name>
    <dbReference type="NCBI Taxonomy" id="1121026"/>
    <lineage>
        <taxon>Bacteria</taxon>
        <taxon>Pseudomonadati</taxon>
        <taxon>Pseudomonadota</taxon>
        <taxon>Alphaproteobacteria</taxon>
        <taxon>Hyphomicrobiales</taxon>
        <taxon>Aurantimonadaceae</taxon>
        <taxon>Aureimonas</taxon>
    </lineage>
</organism>
<dbReference type="RefSeq" id="WP_060601814.1">
    <property type="nucleotide sequence ID" value="NZ_FQZC01000001.1"/>
</dbReference>
<dbReference type="CDD" id="cd06284">
    <property type="entry name" value="PBP1_LacI-like"/>
    <property type="match status" value="1"/>
</dbReference>
<dbReference type="SMART" id="SM00354">
    <property type="entry name" value="HTH_LACI"/>
    <property type="match status" value="1"/>
</dbReference>
<evidence type="ECO:0000256" key="4">
    <source>
        <dbReference type="ARBA" id="ARBA00023163"/>
    </source>
</evidence>
<dbReference type="InterPro" id="IPR046335">
    <property type="entry name" value="LacI/GalR-like_sensor"/>
</dbReference>
<keyword evidence="3" id="KW-0238">DNA-binding</keyword>
<accession>A0ABY1I609</accession>
<evidence type="ECO:0000256" key="3">
    <source>
        <dbReference type="ARBA" id="ARBA00023125"/>
    </source>
</evidence>
<dbReference type="Gene3D" id="1.10.260.40">
    <property type="entry name" value="lambda repressor-like DNA-binding domains"/>
    <property type="match status" value="1"/>
</dbReference>
<evidence type="ECO:0000313" key="7">
    <source>
        <dbReference type="Proteomes" id="UP000184290"/>
    </source>
</evidence>
<dbReference type="SUPFAM" id="SSF47413">
    <property type="entry name" value="lambda repressor-like DNA-binding domains"/>
    <property type="match status" value="1"/>
</dbReference>
<dbReference type="SUPFAM" id="SSF53822">
    <property type="entry name" value="Periplasmic binding protein-like I"/>
    <property type="match status" value="1"/>
</dbReference>
<comment type="caution">
    <text evidence="6">The sequence shown here is derived from an EMBL/GenBank/DDBJ whole genome shotgun (WGS) entry which is preliminary data.</text>
</comment>
<evidence type="ECO:0000259" key="5">
    <source>
        <dbReference type="PROSITE" id="PS50932"/>
    </source>
</evidence>
<dbReference type="EMBL" id="FQZC01000001">
    <property type="protein sequence ID" value="SHI63354.1"/>
    <property type="molecule type" value="Genomic_DNA"/>
</dbReference>
<dbReference type="PANTHER" id="PTHR30146">
    <property type="entry name" value="LACI-RELATED TRANSCRIPTIONAL REPRESSOR"/>
    <property type="match status" value="1"/>
</dbReference>
<evidence type="ECO:0000256" key="1">
    <source>
        <dbReference type="ARBA" id="ARBA00022491"/>
    </source>
</evidence>
<dbReference type="Pfam" id="PF13377">
    <property type="entry name" value="Peripla_BP_3"/>
    <property type="match status" value="1"/>
</dbReference>
<evidence type="ECO:0000256" key="2">
    <source>
        <dbReference type="ARBA" id="ARBA00023015"/>
    </source>
</evidence>
<protein>
    <submittedName>
        <fullName evidence="6">Transcriptional regulator, LacI family</fullName>
    </submittedName>
</protein>
<dbReference type="Proteomes" id="UP000184290">
    <property type="component" value="Unassembled WGS sequence"/>
</dbReference>
<keyword evidence="1" id="KW-0678">Repressor</keyword>
<reference evidence="6 7" key="1">
    <citation type="submission" date="2016-11" db="EMBL/GenBank/DDBJ databases">
        <authorList>
            <person name="Varghese N."/>
            <person name="Submissions S."/>
        </authorList>
    </citation>
    <scope>NUCLEOTIDE SEQUENCE [LARGE SCALE GENOMIC DNA]</scope>
    <source>
        <strain evidence="6 7">DSM 21988</strain>
    </source>
</reference>
<gene>
    <name evidence="6" type="ORF">SAMN02745911_0711</name>
</gene>
<dbReference type="PROSITE" id="PS50932">
    <property type="entry name" value="HTH_LACI_2"/>
    <property type="match status" value="1"/>
</dbReference>
<proteinExistence type="predicted"/>
<dbReference type="InterPro" id="IPR028082">
    <property type="entry name" value="Peripla_BP_I"/>
</dbReference>
<dbReference type="InterPro" id="IPR000843">
    <property type="entry name" value="HTH_LacI"/>
</dbReference>
<sequence>MTVRRARAGEAGKPPRVRDVARIAGVSTATVSRTLSNPALVSEATRLTVEQAIRESGYTVNLAARNLRQNRTGGVLALVPSIANPFFSRILAGIGAVLRAEGLNLLIADTRVMPDERGRLFDLASRSRTDGLIVLDGSIPPDVLTAEAAPPVVQACEWIEGLHAPSVRADNAGGAFLAVAHLVKLGHRRIGHLEGPPDNRLTQARTEGLLAGLAASGLALDPQWSLSGNFSLESGRAAAHRIAAMRDRPTAVICDNDEMACGFIAELQRLGLTVPDDLSVVGFDDIEFAAHVTPALTTIRQQREEIGSAAARLMLDLLAGRDTKAETILSVELVVRASTAAIRS</sequence>
<evidence type="ECO:0000313" key="6">
    <source>
        <dbReference type="EMBL" id="SHI63354.1"/>
    </source>
</evidence>
<keyword evidence="2" id="KW-0805">Transcription regulation</keyword>
<dbReference type="InterPro" id="IPR010982">
    <property type="entry name" value="Lambda_DNA-bd_dom_sf"/>
</dbReference>
<keyword evidence="7" id="KW-1185">Reference proteome</keyword>
<dbReference type="Pfam" id="PF00356">
    <property type="entry name" value="LacI"/>
    <property type="match status" value="1"/>
</dbReference>
<dbReference type="PANTHER" id="PTHR30146:SF151">
    <property type="entry name" value="HTH-TYPE TRANSCRIPTIONAL REPRESSOR CYTR"/>
    <property type="match status" value="1"/>
</dbReference>
<dbReference type="Gene3D" id="3.40.50.2300">
    <property type="match status" value="2"/>
</dbReference>